<evidence type="ECO:0000256" key="2">
    <source>
        <dbReference type="ARBA" id="ARBA00022840"/>
    </source>
</evidence>
<gene>
    <name evidence="4" type="ORF">Aiant_35150</name>
</gene>
<evidence type="ECO:0000313" key="5">
    <source>
        <dbReference type="Proteomes" id="UP000676967"/>
    </source>
</evidence>
<dbReference type="InterPro" id="IPR027417">
    <property type="entry name" value="P-loop_NTPase"/>
</dbReference>
<dbReference type="PROSITE" id="PS50043">
    <property type="entry name" value="HTH_LUXR_2"/>
    <property type="match status" value="1"/>
</dbReference>
<evidence type="ECO:0000259" key="3">
    <source>
        <dbReference type="PROSITE" id="PS50043"/>
    </source>
</evidence>
<proteinExistence type="predicted"/>
<sequence>MVEFSAESGLLERSGQLGTLHQAYEAVRAGRGGVVVLLGGEAGGGKTALVRRFRAECRAARPVLWGGCDPLWTPRPLGPFLEMTQFSGLIGHGAKPYELATGIIRDVRERPGLPLVLEDLHWADEATLDVLSLLGRRIGAIPAMIIATYRSDEVTDRRHPLRRLLGELQGDRIIRMGVEPLSPAAVCALAESHGRDGRALHRATGGNPFFVTEVLARDDGDVPLTVRDAVLARAARLGPEATAVLDAVSVTPPYAELRLLAEAETAGLDEALRAGMLESVPGGVAFRHELARLTIEESLPAHRRLDLHRGVLRALLAEPDRADPSRVAHHAEAAGDAGVVLTWAPRAAVQAADSGAHREAAAQYARALRFAAGLAPADRADLLERRSYECYLTEQTDESIAALQEAIRHRRQIGDRRGEGTALSVLSRRLWCGGYIEEAATSGREALRLFDDMPSGPEYAMACTNQAAIALNIEDYPDAIALGTRALRLGEQHGLTEVVVHSLNNLGTMQLLAGEPEGIGKLERSLALAEQAGLEEHIGRAYIHAGWSMTRVRSYHLASWLDRGVTACADLGLEAWKHYVLAYRARYHLDLGRWDEALADAEEVLRDAKPVPLLRLMALAVIGLIRARGGDLDPWPVLDEARDLAAGKNELQYLAPVATARAEAAWLAGAPVGPELAGTWELAVRRQAKWVLGELAWLRRLAAEPDTAPAGIPLLEPYARQLAGDVEGAAERWRKRDCAYDAALALAGAADEAGLRAALAEFQRLGTRPAAAIVTRRLRARGVRDIPRGPQRWTRDNPAELTRREVEVLGLVQQGLSNVEIAERLFLSTKTVHHHVSAILRKLGVSRRGQAAAEAARRGLTP</sequence>
<dbReference type="EMBL" id="AP023356">
    <property type="protein sequence ID" value="BCJ42858.1"/>
    <property type="molecule type" value="Genomic_DNA"/>
</dbReference>
<protein>
    <submittedName>
        <fullName evidence="4">LuxR family transcriptional regulator</fullName>
    </submittedName>
</protein>
<dbReference type="InterPro" id="IPR016032">
    <property type="entry name" value="Sig_transdc_resp-reg_C-effctor"/>
</dbReference>
<dbReference type="PRINTS" id="PR00038">
    <property type="entry name" value="HTHLUXR"/>
</dbReference>
<organism evidence="4 5">
    <name type="scientific">Actinoplanes ianthinogenes</name>
    <dbReference type="NCBI Taxonomy" id="122358"/>
    <lineage>
        <taxon>Bacteria</taxon>
        <taxon>Bacillati</taxon>
        <taxon>Actinomycetota</taxon>
        <taxon>Actinomycetes</taxon>
        <taxon>Micromonosporales</taxon>
        <taxon>Micromonosporaceae</taxon>
        <taxon>Actinoplanes</taxon>
    </lineage>
</organism>
<dbReference type="InterPro" id="IPR041664">
    <property type="entry name" value="AAA_16"/>
</dbReference>
<dbReference type="RefSeq" id="WP_189328514.1">
    <property type="nucleotide sequence ID" value="NZ_AP023356.1"/>
</dbReference>
<dbReference type="SMART" id="SM00421">
    <property type="entry name" value="HTH_LUXR"/>
    <property type="match status" value="1"/>
</dbReference>
<dbReference type="Gene3D" id="1.25.40.10">
    <property type="entry name" value="Tetratricopeptide repeat domain"/>
    <property type="match status" value="1"/>
</dbReference>
<dbReference type="InterPro" id="IPR019734">
    <property type="entry name" value="TPR_rpt"/>
</dbReference>
<dbReference type="SUPFAM" id="SSF46894">
    <property type="entry name" value="C-terminal effector domain of the bipartite response regulators"/>
    <property type="match status" value="1"/>
</dbReference>
<dbReference type="Proteomes" id="UP000676967">
    <property type="component" value="Chromosome"/>
</dbReference>
<dbReference type="Pfam" id="PF13191">
    <property type="entry name" value="AAA_16"/>
    <property type="match status" value="1"/>
</dbReference>
<keyword evidence="2" id="KW-0067">ATP-binding</keyword>
<dbReference type="SUPFAM" id="SSF52540">
    <property type="entry name" value="P-loop containing nucleoside triphosphate hydrolases"/>
    <property type="match status" value="1"/>
</dbReference>
<dbReference type="SUPFAM" id="SSF48452">
    <property type="entry name" value="TPR-like"/>
    <property type="match status" value="1"/>
</dbReference>
<keyword evidence="5" id="KW-1185">Reference proteome</keyword>
<evidence type="ECO:0000256" key="1">
    <source>
        <dbReference type="ARBA" id="ARBA00022741"/>
    </source>
</evidence>
<dbReference type="InterPro" id="IPR000792">
    <property type="entry name" value="Tscrpt_reg_LuxR_C"/>
</dbReference>
<dbReference type="InterPro" id="IPR011990">
    <property type="entry name" value="TPR-like_helical_dom_sf"/>
</dbReference>
<evidence type="ECO:0000313" key="4">
    <source>
        <dbReference type="EMBL" id="BCJ42858.1"/>
    </source>
</evidence>
<accession>A0ABM7LU79</accession>
<dbReference type="Pfam" id="PF00196">
    <property type="entry name" value="GerE"/>
    <property type="match status" value="1"/>
</dbReference>
<dbReference type="PANTHER" id="PTHR16305">
    <property type="entry name" value="TESTICULAR SOLUBLE ADENYLYL CYCLASE"/>
    <property type="match status" value="1"/>
</dbReference>
<dbReference type="PROSITE" id="PS00622">
    <property type="entry name" value="HTH_LUXR_1"/>
    <property type="match status" value="1"/>
</dbReference>
<dbReference type="SMART" id="SM00028">
    <property type="entry name" value="TPR"/>
    <property type="match status" value="3"/>
</dbReference>
<keyword evidence="1" id="KW-0547">Nucleotide-binding</keyword>
<dbReference type="CDD" id="cd06170">
    <property type="entry name" value="LuxR_C_like"/>
    <property type="match status" value="1"/>
</dbReference>
<reference evidence="4 5" key="1">
    <citation type="submission" date="2020-08" db="EMBL/GenBank/DDBJ databases">
        <title>Whole genome shotgun sequence of Actinoplanes ianthinogenes NBRC 13996.</title>
        <authorList>
            <person name="Komaki H."/>
            <person name="Tamura T."/>
        </authorList>
    </citation>
    <scope>NUCLEOTIDE SEQUENCE [LARGE SCALE GENOMIC DNA]</scope>
    <source>
        <strain evidence="4 5">NBRC 13996</strain>
    </source>
</reference>
<dbReference type="PANTHER" id="PTHR16305:SF35">
    <property type="entry name" value="TRANSCRIPTIONAL ACTIVATOR DOMAIN"/>
    <property type="match status" value="1"/>
</dbReference>
<name>A0ABM7LU79_9ACTN</name>
<dbReference type="Gene3D" id="1.10.10.10">
    <property type="entry name" value="Winged helix-like DNA-binding domain superfamily/Winged helix DNA-binding domain"/>
    <property type="match status" value="1"/>
</dbReference>
<feature type="domain" description="HTH luxR-type" evidence="3">
    <location>
        <begin position="794"/>
        <end position="859"/>
    </location>
</feature>
<dbReference type="InterPro" id="IPR036388">
    <property type="entry name" value="WH-like_DNA-bd_sf"/>
</dbReference>